<name>A0A7W9LAW1_9ACTN</name>
<proteinExistence type="predicted"/>
<dbReference type="Proteomes" id="UP000579153">
    <property type="component" value="Unassembled WGS sequence"/>
</dbReference>
<evidence type="ECO:0000313" key="4">
    <source>
        <dbReference type="Proteomes" id="UP000579153"/>
    </source>
</evidence>
<keyword evidence="1" id="KW-0418">Kinase</keyword>
<dbReference type="EMBL" id="JACHMB010000001">
    <property type="protein sequence ID" value="MBB5777117.1"/>
    <property type="molecule type" value="Genomic_DNA"/>
</dbReference>
<dbReference type="Gene3D" id="3.30.565.10">
    <property type="entry name" value="Histidine kinase-like ATPase, C-terminal domain"/>
    <property type="match status" value="1"/>
</dbReference>
<evidence type="ECO:0000259" key="2">
    <source>
        <dbReference type="Pfam" id="PF13581"/>
    </source>
</evidence>
<dbReference type="GO" id="GO:0004674">
    <property type="term" value="F:protein serine/threonine kinase activity"/>
    <property type="evidence" value="ECO:0007669"/>
    <property type="project" value="UniProtKB-KW"/>
</dbReference>
<dbReference type="RefSeq" id="WP_185070723.1">
    <property type="nucleotide sequence ID" value="NZ_JACHMB010000001.1"/>
</dbReference>
<keyword evidence="4" id="KW-1185">Reference proteome</keyword>
<organism evidence="3 4">
    <name type="scientific">Nonomuraea jabiensis</name>
    <dbReference type="NCBI Taxonomy" id="882448"/>
    <lineage>
        <taxon>Bacteria</taxon>
        <taxon>Bacillati</taxon>
        <taxon>Actinomycetota</taxon>
        <taxon>Actinomycetes</taxon>
        <taxon>Streptosporangiales</taxon>
        <taxon>Streptosporangiaceae</taxon>
        <taxon>Nonomuraea</taxon>
    </lineage>
</organism>
<feature type="domain" description="Histidine kinase/HSP90-like ATPase" evidence="2">
    <location>
        <begin position="25"/>
        <end position="115"/>
    </location>
</feature>
<dbReference type="SUPFAM" id="SSF55874">
    <property type="entry name" value="ATPase domain of HSP90 chaperone/DNA topoisomerase II/histidine kinase"/>
    <property type="match status" value="1"/>
</dbReference>
<dbReference type="Pfam" id="PF13581">
    <property type="entry name" value="HATPase_c_2"/>
    <property type="match status" value="1"/>
</dbReference>
<dbReference type="InterPro" id="IPR050267">
    <property type="entry name" value="Anti-sigma-factor_SerPK"/>
</dbReference>
<evidence type="ECO:0000313" key="3">
    <source>
        <dbReference type="EMBL" id="MBB5777117.1"/>
    </source>
</evidence>
<dbReference type="PANTHER" id="PTHR35526:SF3">
    <property type="entry name" value="ANTI-SIGMA-F FACTOR RSBW"/>
    <property type="match status" value="1"/>
</dbReference>
<sequence>MSSILTAVTGRRQTTCRTASWWLAPDLGSVCAARRLTRDKLAGWGLDDQVEVAELLVSELVGNAVEHAYGPVRLSFSAEDGLLRCEVEDENPDLPQMRVVDADAESGRGLFLVDLLSCCWGGVRTARGKAIWFELPVFARAGTDSPIDALAAVAA</sequence>
<evidence type="ECO:0000256" key="1">
    <source>
        <dbReference type="ARBA" id="ARBA00022527"/>
    </source>
</evidence>
<reference evidence="3 4" key="1">
    <citation type="submission" date="2020-08" db="EMBL/GenBank/DDBJ databases">
        <title>Sequencing the genomes of 1000 actinobacteria strains.</title>
        <authorList>
            <person name="Klenk H.-P."/>
        </authorList>
    </citation>
    <scope>NUCLEOTIDE SEQUENCE [LARGE SCALE GENOMIC DNA]</scope>
    <source>
        <strain evidence="3 4">DSM 45507</strain>
    </source>
</reference>
<dbReference type="InterPro" id="IPR003594">
    <property type="entry name" value="HATPase_dom"/>
</dbReference>
<dbReference type="PANTHER" id="PTHR35526">
    <property type="entry name" value="ANTI-SIGMA-F FACTOR RSBW-RELATED"/>
    <property type="match status" value="1"/>
</dbReference>
<keyword evidence="1" id="KW-0723">Serine/threonine-protein kinase</keyword>
<dbReference type="AlphaFoldDB" id="A0A7W9LAW1"/>
<protein>
    <recommendedName>
        <fullName evidence="2">Histidine kinase/HSP90-like ATPase domain-containing protein</fullName>
    </recommendedName>
</protein>
<dbReference type="CDD" id="cd16936">
    <property type="entry name" value="HATPase_RsbW-like"/>
    <property type="match status" value="1"/>
</dbReference>
<gene>
    <name evidence="3" type="ORF">HD596_003873</name>
</gene>
<accession>A0A7W9LAW1</accession>
<dbReference type="InterPro" id="IPR036890">
    <property type="entry name" value="HATPase_C_sf"/>
</dbReference>
<keyword evidence="1" id="KW-0808">Transferase</keyword>
<comment type="caution">
    <text evidence="3">The sequence shown here is derived from an EMBL/GenBank/DDBJ whole genome shotgun (WGS) entry which is preliminary data.</text>
</comment>